<keyword evidence="11" id="KW-0739">Sodium transport</keyword>
<evidence type="ECO:0000256" key="1">
    <source>
        <dbReference type="ARBA" id="ARBA00004651"/>
    </source>
</evidence>
<feature type="transmembrane region" description="Helical" evidence="14">
    <location>
        <begin position="230"/>
        <end position="249"/>
    </location>
</feature>
<evidence type="ECO:0000256" key="9">
    <source>
        <dbReference type="ARBA" id="ARBA00023065"/>
    </source>
</evidence>
<evidence type="ECO:0000256" key="5">
    <source>
        <dbReference type="ARBA" id="ARBA00022692"/>
    </source>
</evidence>
<feature type="transmembrane region" description="Helical" evidence="14">
    <location>
        <begin position="363"/>
        <end position="380"/>
    </location>
</feature>
<evidence type="ECO:0000313" key="15">
    <source>
        <dbReference type="EMBL" id="MCJ2541321.1"/>
    </source>
</evidence>
<feature type="transmembrane region" description="Helical" evidence="14">
    <location>
        <begin position="160"/>
        <end position="177"/>
    </location>
</feature>
<feature type="transmembrane region" description="Helical" evidence="14">
    <location>
        <begin position="443"/>
        <end position="465"/>
    </location>
</feature>
<dbReference type="EMBL" id="JAFIRA010000001">
    <property type="protein sequence ID" value="MCJ2541321.1"/>
    <property type="molecule type" value="Genomic_DNA"/>
</dbReference>
<keyword evidence="7 14" id="KW-1133">Transmembrane helix</keyword>
<dbReference type="PROSITE" id="PS50283">
    <property type="entry name" value="NA_SOLUT_SYMP_3"/>
    <property type="match status" value="1"/>
</dbReference>
<reference evidence="15" key="1">
    <citation type="submission" date="2021-02" db="EMBL/GenBank/DDBJ databases">
        <title>The CRISPR/cas machinery reduction and long-range gene transfer in the hot spring cyanobacterium Synechococcus.</title>
        <authorList>
            <person name="Dvorak P."/>
            <person name="Jahodarova E."/>
            <person name="Hasler P."/>
            <person name="Poulickova A."/>
        </authorList>
    </citation>
    <scope>NUCLEOTIDE SEQUENCE</scope>
    <source>
        <strain evidence="15">Rupite</strain>
    </source>
</reference>
<evidence type="ECO:0000256" key="3">
    <source>
        <dbReference type="ARBA" id="ARBA00022448"/>
    </source>
</evidence>
<dbReference type="InterPro" id="IPR001734">
    <property type="entry name" value="Na/solute_symporter"/>
</dbReference>
<dbReference type="Pfam" id="PF00474">
    <property type="entry name" value="SSF"/>
    <property type="match status" value="1"/>
</dbReference>
<evidence type="ECO:0000256" key="7">
    <source>
        <dbReference type="ARBA" id="ARBA00022989"/>
    </source>
</evidence>
<keyword evidence="8" id="KW-0915">Sodium</keyword>
<feature type="transmembrane region" description="Helical" evidence="14">
    <location>
        <begin position="75"/>
        <end position="100"/>
    </location>
</feature>
<dbReference type="RefSeq" id="WP_244348325.1">
    <property type="nucleotide sequence ID" value="NZ_JAFIRA010000001.1"/>
</dbReference>
<keyword evidence="16" id="KW-1185">Reference proteome</keyword>
<keyword evidence="5 14" id="KW-0812">Transmembrane</keyword>
<feature type="transmembrane region" description="Helical" evidence="14">
    <location>
        <begin position="38"/>
        <end position="63"/>
    </location>
</feature>
<evidence type="ECO:0000256" key="12">
    <source>
        <dbReference type="ARBA" id="ARBA00033708"/>
    </source>
</evidence>
<feature type="transmembrane region" description="Helical" evidence="14">
    <location>
        <begin position="306"/>
        <end position="327"/>
    </location>
</feature>
<evidence type="ECO:0000256" key="8">
    <source>
        <dbReference type="ARBA" id="ARBA00023053"/>
    </source>
</evidence>
<evidence type="ECO:0000256" key="2">
    <source>
        <dbReference type="ARBA" id="ARBA00006434"/>
    </source>
</evidence>
<feature type="transmembrane region" description="Helical" evidence="14">
    <location>
        <begin position="189"/>
        <end position="210"/>
    </location>
</feature>
<evidence type="ECO:0000256" key="14">
    <source>
        <dbReference type="SAM" id="Phobius"/>
    </source>
</evidence>
<evidence type="ECO:0000256" key="10">
    <source>
        <dbReference type="ARBA" id="ARBA00023136"/>
    </source>
</evidence>
<comment type="similarity">
    <text evidence="2 13">Belongs to the sodium:solute symporter (SSF) (TC 2.A.21) family.</text>
</comment>
<feature type="transmembrane region" description="Helical" evidence="14">
    <location>
        <begin position="6"/>
        <end position="26"/>
    </location>
</feature>
<sequence length="496" mass="53405">MIDTVLSFGIVGAYLLLLAGIGFWSYRHAGQDPVSYFLAGRGLGSLLLTLTMLATLLSAFTFIGVPADGYTHGLGIFLGVGVTTAFISVLFFVLGYRLWLAAKHFQFITPSEFFGHRFNSPLLAALYSISALLFTAPYISIQIIGGARTLSVVLGDGLPYWPLAVLVAVVILAYVLLGGSQAVVWTDTLQGVILIGGMLVAFVAIAGSLGGDAGAQLDPWLSLPGPTERWSWQRLIGYQLMLFMATPLFPQIFQRFYMAKNAQVFKTMMVVWPLLILVIFFPATLIGVWGRLAFPNLESADQIMPLMLQTLPSGLAALVIAAALAALMSTADSQLLTTSSLVTRDWVLTYFNRHLSPTQEARLGRIVVLLIALVSFAIALNPPGVIVEIATWSFQGSAMLFPVLIAGLYWKRATRAGAVAGGVVSSALTLGWLAGVLPQEWRWGWLPVIPAVLVGSVVLIGVSLLTPPPQERVAEYYEGPWAERAQKVGETTGSLS</sequence>
<dbReference type="CDD" id="cd10322">
    <property type="entry name" value="SLC5sbd"/>
    <property type="match status" value="1"/>
</dbReference>
<dbReference type="Proteomes" id="UP000830835">
    <property type="component" value="Unassembled WGS sequence"/>
</dbReference>
<dbReference type="PANTHER" id="PTHR48086">
    <property type="entry name" value="SODIUM/PROLINE SYMPORTER-RELATED"/>
    <property type="match status" value="1"/>
</dbReference>
<comment type="subcellular location">
    <subcellularLocation>
        <location evidence="1">Cell membrane</location>
        <topology evidence="1">Multi-pass membrane protein</topology>
    </subcellularLocation>
</comment>
<dbReference type="Gene3D" id="1.20.1730.10">
    <property type="entry name" value="Sodium/glucose cotransporter"/>
    <property type="match status" value="1"/>
</dbReference>
<proteinExistence type="inferred from homology"/>
<name>A0ABT0C6B3_THEVL</name>
<keyword evidence="6" id="KW-0769">Symport</keyword>
<dbReference type="InterPro" id="IPR050277">
    <property type="entry name" value="Sodium:Solute_Symporter"/>
</dbReference>
<evidence type="ECO:0000256" key="4">
    <source>
        <dbReference type="ARBA" id="ARBA00022475"/>
    </source>
</evidence>
<evidence type="ECO:0000256" key="11">
    <source>
        <dbReference type="ARBA" id="ARBA00023201"/>
    </source>
</evidence>
<comment type="catalytic activity">
    <reaction evidence="12">
        <text>L-proline(in) + Na(+)(in) = L-proline(out) + Na(+)(out)</text>
        <dbReference type="Rhea" id="RHEA:28967"/>
        <dbReference type="ChEBI" id="CHEBI:29101"/>
        <dbReference type="ChEBI" id="CHEBI:60039"/>
    </reaction>
</comment>
<dbReference type="PANTHER" id="PTHR48086:SF3">
    <property type="entry name" value="SODIUM_PROLINE SYMPORTER"/>
    <property type="match status" value="1"/>
</dbReference>
<keyword evidence="3" id="KW-0813">Transport</keyword>
<evidence type="ECO:0000256" key="6">
    <source>
        <dbReference type="ARBA" id="ARBA00022847"/>
    </source>
</evidence>
<feature type="transmembrane region" description="Helical" evidence="14">
    <location>
        <begin position="270"/>
        <end position="294"/>
    </location>
</feature>
<feature type="transmembrane region" description="Helical" evidence="14">
    <location>
        <begin position="417"/>
        <end position="437"/>
    </location>
</feature>
<evidence type="ECO:0000313" key="16">
    <source>
        <dbReference type="Proteomes" id="UP000830835"/>
    </source>
</evidence>
<comment type="caution">
    <text evidence="15">The sequence shown here is derived from an EMBL/GenBank/DDBJ whole genome shotgun (WGS) entry which is preliminary data.</text>
</comment>
<accession>A0ABT0C6B3</accession>
<keyword evidence="9" id="KW-0406">Ion transport</keyword>
<protein>
    <submittedName>
        <fullName evidence="15">Sodium:solute symporter family protein</fullName>
    </submittedName>
</protein>
<organism evidence="15 16">
    <name type="scientific">Thermostichus vulcanus str. 'Rupite'</name>
    <dbReference type="NCBI Taxonomy" id="2813851"/>
    <lineage>
        <taxon>Bacteria</taxon>
        <taxon>Bacillati</taxon>
        <taxon>Cyanobacteriota</taxon>
        <taxon>Cyanophyceae</taxon>
        <taxon>Thermostichales</taxon>
        <taxon>Thermostichaceae</taxon>
        <taxon>Thermostichus</taxon>
    </lineage>
</organism>
<dbReference type="InterPro" id="IPR038377">
    <property type="entry name" value="Na/Glc_symporter_sf"/>
</dbReference>
<feature type="transmembrane region" description="Helical" evidence="14">
    <location>
        <begin position="121"/>
        <end position="140"/>
    </location>
</feature>
<keyword evidence="4" id="KW-1003">Cell membrane</keyword>
<evidence type="ECO:0000256" key="13">
    <source>
        <dbReference type="RuleBase" id="RU362091"/>
    </source>
</evidence>
<gene>
    <name evidence="15" type="ORF">JX360_00115</name>
</gene>
<keyword evidence="10 14" id="KW-0472">Membrane</keyword>
<feature type="transmembrane region" description="Helical" evidence="14">
    <location>
        <begin position="392"/>
        <end position="410"/>
    </location>
</feature>